<dbReference type="Pfam" id="PF03869">
    <property type="entry name" value="Arc"/>
    <property type="match status" value="1"/>
</dbReference>
<evidence type="ECO:0000313" key="3">
    <source>
        <dbReference type="Proteomes" id="UP000276437"/>
    </source>
</evidence>
<accession>A0A348AK42</accession>
<dbReference type="GO" id="GO:0006355">
    <property type="term" value="P:regulation of DNA-templated transcription"/>
    <property type="evidence" value="ECO:0007669"/>
    <property type="project" value="InterPro"/>
</dbReference>
<dbReference type="AlphaFoldDB" id="A0A348AK42"/>
<dbReference type="GO" id="GO:0003677">
    <property type="term" value="F:DNA binding"/>
    <property type="evidence" value="ECO:0007669"/>
    <property type="project" value="InterPro"/>
</dbReference>
<protein>
    <submittedName>
        <fullName evidence="2">Arc-like DNA binding domain protein</fullName>
    </submittedName>
</protein>
<organism evidence="2 3">
    <name type="scientific">Methylomusa anaerophila</name>
    <dbReference type="NCBI Taxonomy" id="1930071"/>
    <lineage>
        <taxon>Bacteria</taxon>
        <taxon>Bacillati</taxon>
        <taxon>Bacillota</taxon>
        <taxon>Negativicutes</taxon>
        <taxon>Selenomonadales</taxon>
        <taxon>Sporomusaceae</taxon>
        <taxon>Methylomusa</taxon>
    </lineage>
</organism>
<dbReference type="Gene3D" id="1.10.1220.10">
    <property type="entry name" value="Met repressor-like"/>
    <property type="match status" value="1"/>
</dbReference>
<dbReference type="KEGG" id="mana:MAMMFC1_02124"/>
<dbReference type="RefSeq" id="WP_126308456.1">
    <property type="nucleotide sequence ID" value="NZ_AP018449.1"/>
</dbReference>
<dbReference type="InterPro" id="IPR010985">
    <property type="entry name" value="Ribbon_hlx_hlx"/>
</dbReference>
<feature type="domain" description="Arc-like DNA binding" evidence="1">
    <location>
        <begin position="3"/>
        <end position="41"/>
    </location>
</feature>
<name>A0A348AK42_9FIRM</name>
<reference evidence="2 3" key="1">
    <citation type="journal article" date="2018" name="Int. J. Syst. Evol. Microbiol.">
        <title>Methylomusa anaerophila gen. nov., sp. nov., an anaerobic methanol-utilizing bacterium isolated from a microbial fuel cell.</title>
        <authorList>
            <person name="Amano N."/>
            <person name="Yamamuro A."/>
            <person name="Miyahara M."/>
            <person name="Kouzuma A."/>
            <person name="Abe T."/>
            <person name="Watanabe K."/>
        </authorList>
    </citation>
    <scope>NUCLEOTIDE SEQUENCE [LARGE SCALE GENOMIC DNA]</scope>
    <source>
        <strain evidence="2 3">MMFC1</strain>
    </source>
</reference>
<dbReference type="InterPro" id="IPR013321">
    <property type="entry name" value="Arc_rbn_hlx_hlx"/>
</dbReference>
<dbReference type="SUPFAM" id="SSF47598">
    <property type="entry name" value="Ribbon-helix-helix"/>
    <property type="match status" value="1"/>
</dbReference>
<proteinExistence type="predicted"/>
<keyword evidence="3" id="KW-1185">Reference proteome</keyword>
<evidence type="ECO:0000259" key="1">
    <source>
        <dbReference type="Pfam" id="PF03869"/>
    </source>
</evidence>
<dbReference type="EMBL" id="AP018449">
    <property type="protein sequence ID" value="BBB91440.1"/>
    <property type="molecule type" value="Genomic_DNA"/>
</dbReference>
<dbReference type="Proteomes" id="UP000276437">
    <property type="component" value="Chromosome"/>
</dbReference>
<gene>
    <name evidence="2" type="ORF">MAMMFC1_02124</name>
</gene>
<dbReference type="OrthoDB" id="9812601at2"/>
<evidence type="ECO:0000313" key="2">
    <source>
        <dbReference type="EMBL" id="BBB91440.1"/>
    </source>
</evidence>
<dbReference type="InterPro" id="IPR005569">
    <property type="entry name" value="Arc_DNA-bd_dom"/>
</dbReference>
<sequence length="57" mass="6797">MPSTLPPFSLRIPEKLLNKIRFIAEQNKRSTNKEIEFIIEQYVAEYERKCGQIKIDE</sequence>